<evidence type="ECO:0000256" key="3">
    <source>
        <dbReference type="ARBA" id="ARBA00023172"/>
    </source>
</evidence>
<dbReference type="InterPro" id="IPR013762">
    <property type="entry name" value="Integrase-like_cat_sf"/>
</dbReference>
<dbReference type="InterPro" id="IPR057084">
    <property type="entry name" value="Int_N"/>
</dbReference>
<dbReference type="Gene3D" id="1.10.443.10">
    <property type="entry name" value="Intergrase catalytic core"/>
    <property type="match status" value="1"/>
</dbReference>
<organism evidence="7 8">
    <name type="scientific">Aquipseudomonas alcaligenes</name>
    <name type="common">Pseudomonas alcaligenes</name>
    <dbReference type="NCBI Taxonomy" id="43263"/>
    <lineage>
        <taxon>Bacteria</taxon>
        <taxon>Pseudomonadati</taxon>
        <taxon>Pseudomonadota</taxon>
        <taxon>Gammaproteobacteria</taxon>
        <taxon>Pseudomonadales</taxon>
        <taxon>Pseudomonadaceae</taxon>
        <taxon>Aquipseudomonas</taxon>
    </lineage>
</organism>
<dbReference type="PROSITE" id="PS51900">
    <property type="entry name" value="CB"/>
    <property type="match status" value="1"/>
</dbReference>
<proteinExistence type="predicted"/>
<protein>
    <submittedName>
        <fullName evidence="7">Site-specific recombinase XerD</fullName>
    </submittedName>
</protein>
<dbReference type="InterPro" id="IPR050090">
    <property type="entry name" value="Tyrosine_recombinase_XerCD"/>
</dbReference>
<dbReference type="RefSeq" id="WP_076427867.1">
    <property type="nucleotide sequence ID" value="NZ_FTMP01000007.1"/>
</dbReference>
<dbReference type="InterPro" id="IPR011010">
    <property type="entry name" value="DNA_brk_join_enz"/>
</dbReference>
<dbReference type="AlphaFoldDB" id="A0A1N6V7U3"/>
<dbReference type="InterPro" id="IPR044068">
    <property type="entry name" value="CB"/>
</dbReference>
<dbReference type="PANTHER" id="PTHR30349">
    <property type="entry name" value="PHAGE INTEGRASE-RELATED"/>
    <property type="match status" value="1"/>
</dbReference>
<dbReference type="Gene3D" id="1.10.150.130">
    <property type="match status" value="1"/>
</dbReference>
<dbReference type="InterPro" id="IPR010998">
    <property type="entry name" value="Integrase_recombinase_N"/>
</dbReference>
<keyword evidence="3" id="KW-0233">DNA recombination</keyword>
<reference evidence="7 8" key="1">
    <citation type="submission" date="2017-01" db="EMBL/GenBank/DDBJ databases">
        <authorList>
            <person name="Mah S.A."/>
            <person name="Swanson W.J."/>
            <person name="Moy G.W."/>
            <person name="Vacquier V.D."/>
        </authorList>
    </citation>
    <scope>NUCLEOTIDE SEQUENCE [LARGE SCALE GENOMIC DNA]</scope>
    <source>
        <strain evidence="7 8">RU36E</strain>
    </source>
</reference>
<keyword evidence="2 4" id="KW-0238">DNA-binding</keyword>
<evidence type="ECO:0000259" key="6">
    <source>
        <dbReference type="PROSITE" id="PS51900"/>
    </source>
</evidence>
<evidence type="ECO:0000256" key="4">
    <source>
        <dbReference type="PROSITE-ProRule" id="PRU01248"/>
    </source>
</evidence>
<dbReference type="PANTHER" id="PTHR30349:SF93">
    <property type="entry name" value="FELS-2 PROPHAGE PROTEIN"/>
    <property type="match status" value="1"/>
</dbReference>
<dbReference type="EMBL" id="FTMP01000007">
    <property type="protein sequence ID" value="SIQ73686.1"/>
    <property type="molecule type" value="Genomic_DNA"/>
</dbReference>
<dbReference type="Pfam" id="PF00589">
    <property type="entry name" value="Phage_integrase"/>
    <property type="match status" value="1"/>
</dbReference>
<feature type="domain" description="Tyr recombinase" evidence="5">
    <location>
        <begin position="152"/>
        <end position="313"/>
    </location>
</feature>
<sequence>MTAKKQPDGTWSVDFYVDGRGSQRVRRGGFATKAHALRFERDFVSSPSPVIERFSDLVDRWYQVHGVTLKNGARRYRALQHITQRLRNPRACDFNAATWSSYRTERLKTASPSTINIEHIYVSSVFTELARHGHYHGTNPLHGMRRFRVDQKSLAFLSFDQIQQLLAELAKSHNPYVLIIAKIALATGARWSEAERLRRSQLLSDRIVYTATKSGRNRTVPVDPALIQEALSVALPTDRLFGPARGAFETAYARCGFKTPGQLTHILRHTFASHFVMAGGDLRTLKDILGHSDITTTMIYAHLAPEHLDKALTLNPLSLSSR</sequence>
<evidence type="ECO:0000313" key="7">
    <source>
        <dbReference type="EMBL" id="SIQ73686.1"/>
    </source>
</evidence>
<dbReference type="PROSITE" id="PS51898">
    <property type="entry name" value="TYR_RECOMBINASE"/>
    <property type="match status" value="1"/>
</dbReference>
<dbReference type="GO" id="GO:0006310">
    <property type="term" value="P:DNA recombination"/>
    <property type="evidence" value="ECO:0007669"/>
    <property type="project" value="UniProtKB-KW"/>
</dbReference>
<keyword evidence="1" id="KW-0229">DNA integration</keyword>
<dbReference type="CDD" id="cd00796">
    <property type="entry name" value="INT_Rci_Hp1_C"/>
    <property type="match status" value="1"/>
</dbReference>
<dbReference type="GO" id="GO:0015074">
    <property type="term" value="P:DNA integration"/>
    <property type="evidence" value="ECO:0007669"/>
    <property type="project" value="UniProtKB-KW"/>
</dbReference>
<evidence type="ECO:0000256" key="1">
    <source>
        <dbReference type="ARBA" id="ARBA00022908"/>
    </source>
</evidence>
<dbReference type="GO" id="GO:0003677">
    <property type="term" value="F:DNA binding"/>
    <property type="evidence" value="ECO:0007669"/>
    <property type="project" value="UniProtKB-UniRule"/>
</dbReference>
<dbReference type="SUPFAM" id="SSF56349">
    <property type="entry name" value="DNA breaking-rejoining enzymes"/>
    <property type="match status" value="1"/>
</dbReference>
<name>A0A1N6V7U3_AQUAC</name>
<dbReference type="InterPro" id="IPR002104">
    <property type="entry name" value="Integrase_catalytic"/>
</dbReference>
<gene>
    <name evidence="7" type="ORF">SAMN05878282_107153</name>
</gene>
<dbReference type="Proteomes" id="UP000185841">
    <property type="component" value="Unassembled WGS sequence"/>
</dbReference>
<evidence type="ECO:0000313" key="8">
    <source>
        <dbReference type="Proteomes" id="UP000185841"/>
    </source>
</evidence>
<accession>A0A1N6V7U3</accession>
<evidence type="ECO:0000256" key="2">
    <source>
        <dbReference type="ARBA" id="ARBA00023125"/>
    </source>
</evidence>
<dbReference type="Pfam" id="PF24624">
    <property type="entry name" value="Int_N"/>
    <property type="match status" value="1"/>
</dbReference>
<feature type="domain" description="Core-binding (CB)" evidence="6">
    <location>
        <begin position="52"/>
        <end position="130"/>
    </location>
</feature>
<evidence type="ECO:0000259" key="5">
    <source>
        <dbReference type="PROSITE" id="PS51898"/>
    </source>
</evidence>